<evidence type="ECO:0000313" key="1">
    <source>
        <dbReference type="EMBL" id="KAF6220362.1"/>
    </source>
</evidence>
<dbReference type="RefSeq" id="XP_037149797.1">
    <property type="nucleotide sequence ID" value="XM_037294416.1"/>
</dbReference>
<sequence length="339" mass="38558">MIAVAVKRDAKSLPNLASLVVPNGPLDQYKKEIEEMFPKLTATHGISDIAKRFNFTASKKDIQDILSIWEHYKTTCMICMNFDQAQLLLSLNKMPESISSPPVPRTYHQSRPLVTFPSDARSFVGRAKLLKALTEGLGECSRMALYVWSGWGRVRDLPSEHSDFVNYLTGVSDDELESDKDIGILVQYSLISRNENLVSYSTHRLVQLTSRIWLSGQGASGNWKAEALMAVLYAFTATLSVDEENLIWKWPETIIHTLALFQSPAINSRCIHKEHSSSLRLRTVSGTSGSRWLRTPKQRPPRWWLDKILRCTLRALVRPREVYKCQSMASERTKMLKSK</sequence>
<accession>A0A8H6CBG1</accession>
<name>A0A8H6CBG1_9LECA</name>
<dbReference type="Proteomes" id="UP000593566">
    <property type="component" value="Unassembled WGS sequence"/>
</dbReference>
<comment type="caution">
    <text evidence="1">The sequence shown here is derived from an EMBL/GenBank/DDBJ whole genome shotgun (WGS) entry which is preliminary data.</text>
</comment>
<evidence type="ECO:0000313" key="2">
    <source>
        <dbReference type="Proteomes" id="UP000593566"/>
    </source>
</evidence>
<keyword evidence="2" id="KW-1185">Reference proteome</keyword>
<dbReference type="EMBL" id="JACCJB010000017">
    <property type="protein sequence ID" value="KAF6220362.1"/>
    <property type="molecule type" value="Genomic_DNA"/>
</dbReference>
<gene>
    <name evidence="1" type="ORF">HO133_003494</name>
</gene>
<organism evidence="1 2">
    <name type="scientific">Letharia lupina</name>
    <dbReference type="NCBI Taxonomy" id="560253"/>
    <lineage>
        <taxon>Eukaryota</taxon>
        <taxon>Fungi</taxon>
        <taxon>Dikarya</taxon>
        <taxon>Ascomycota</taxon>
        <taxon>Pezizomycotina</taxon>
        <taxon>Lecanoromycetes</taxon>
        <taxon>OSLEUM clade</taxon>
        <taxon>Lecanoromycetidae</taxon>
        <taxon>Lecanorales</taxon>
        <taxon>Lecanorineae</taxon>
        <taxon>Parmeliaceae</taxon>
        <taxon>Letharia</taxon>
    </lineage>
</organism>
<dbReference type="GeneID" id="59331905"/>
<dbReference type="AlphaFoldDB" id="A0A8H6CBG1"/>
<reference evidence="1 2" key="1">
    <citation type="journal article" date="2020" name="Genomics">
        <title>Complete, high-quality genomes from long-read metagenomic sequencing of two wolf lichen thalli reveals enigmatic genome architecture.</title>
        <authorList>
            <person name="McKenzie S.K."/>
            <person name="Walston R.F."/>
            <person name="Allen J.L."/>
        </authorList>
    </citation>
    <scope>NUCLEOTIDE SEQUENCE [LARGE SCALE GENOMIC DNA]</scope>
    <source>
        <strain evidence="1">WasteWater1</strain>
    </source>
</reference>
<proteinExistence type="predicted"/>
<protein>
    <submittedName>
        <fullName evidence="1">Uncharacterized protein</fullName>
    </submittedName>
</protein>